<dbReference type="Proteomes" id="UP001221142">
    <property type="component" value="Unassembled WGS sequence"/>
</dbReference>
<accession>A0AAD7BXL0</accession>
<organism evidence="1 2">
    <name type="scientific">Roridomyces roridus</name>
    <dbReference type="NCBI Taxonomy" id="1738132"/>
    <lineage>
        <taxon>Eukaryota</taxon>
        <taxon>Fungi</taxon>
        <taxon>Dikarya</taxon>
        <taxon>Basidiomycota</taxon>
        <taxon>Agaricomycotina</taxon>
        <taxon>Agaricomycetes</taxon>
        <taxon>Agaricomycetidae</taxon>
        <taxon>Agaricales</taxon>
        <taxon>Marasmiineae</taxon>
        <taxon>Mycenaceae</taxon>
        <taxon>Roridomyces</taxon>
    </lineage>
</organism>
<evidence type="ECO:0000313" key="1">
    <source>
        <dbReference type="EMBL" id="KAJ7633206.1"/>
    </source>
</evidence>
<reference evidence="1" key="1">
    <citation type="submission" date="2023-03" db="EMBL/GenBank/DDBJ databases">
        <title>Massive genome expansion in bonnet fungi (Mycena s.s.) driven by repeated elements and novel gene families across ecological guilds.</title>
        <authorList>
            <consortium name="Lawrence Berkeley National Laboratory"/>
            <person name="Harder C.B."/>
            <person name="Miyauchi S."/>
            <person name="Viragh M."/>
            <person name="Kuo A."/>
            <person name="Thoen E."/>
            <person name="Andreopoulos B."/>
            <person name="Lu D."/>
            <person name="Skrede I."/>
            <person name="Drula E."/>
            <person name="Henrissat B."/>
            <person name="Morin E."/>
            <person name="Kohler A."/>
            <person name="Barry K."/>
            <person name="LaButti K."/>
            <person name="Morin E."/>
            <person name="Salamov A."/>
            <person name="Lipzen A."/>
            <person name="Mereny Z."/>
            <person name="Hegedus B."/>
            <person name="Baldrian P."/>
            <person name="Stursova M."/>
            <person name="Weitz H."/>
            <person name="Taylor A."/>
            <person name="Grigoriev I.V."/>
            <person name="Nagy L.G."/>
            <person name="Martin F."/>
            <person name="Kauserud H."/>
        </authorList>
    </citation>
    <scope>NUCLEOTIDE SEQUENCE</scope>
    <source>
        <strain evidence="1">9284</strain>
    </source>
</reference>
<comment type="caution">
    <text evidence="1">The sequence shown here is derived from an EMBL/GenBank/DDBJ whole genome shotgun (WGS) entry which is preliminary data.</text>
</comment>
<name>A0AAD7BXL0_9AGAR</name>
<gene>
    <name evidence="1" type="ORF">FB45DRAFT_914604</name>
</gene>
<dbReference type="EMBL" id="JARKIF010000008">
    <property type="protein sequence ID" value="KAJ7633206.1"/>
    <property type="molecule type" value="Genomic_DNA"/>
</dbReference>
<dbReference type="AlphaFoldDB" id="A0AAD7BXL0"/>
<proteinExistence type="predicted"/>
<protein>
    <submittedName>
        <fullName evidence="1">Uncharacterized protein</fullName>
    </submittedName>
</protein>
<keyword evidence="2" id="KW-1185">Reference proteome</keyword>
<evidence type="ECO:0000313" key="2">
    <source>
        <dbReference type="Proteomes" id="UP001221142"/>
    </source>
</evidence>
<sequence length="231" mass="25461">MQSLGNQSQVSLLSWWSDSNPGLNGPTINLHTITKPLVRLMYHRQALEYIRVNNERSLTEAMFDIFSSYLECKYVADRTKLAVLAHLYRRAHWSTKEAQSIVDSSVFSAIPQLVESSNADIRGASIGLITMLADCDSVVAPIDTLNLIAEKMGLLLRDESAIAVESATDWLVRIALWDTALTTGSRHTCDINMIRVCLAALFRSRGLLPSGASPLPLAFAWRPLSALAECA</sequence>